<feature type="region of interest" description="Disordered" evidence="1">
    <location>
        <begin position="1"/>
        <end position="58"/>
    </location>
</feature>
<name>A0A7J5YBB2_DISMA</name>
<dbReference type="EMBL" id="JAAKFY010000014">
    <property type="protein sequence ID" value="KAF3846393.1"/>
    <property type="molecule type" value="Genomic_DNA"/>
</dbReference>
<keyword evidence="3" id="KW-1185">Reference proteome</keyword>
<reference evidence="2 3" key="1">
    <citation type="submission" date="2020-03" db="EMBL/GenBank/DDBJ databases">
        <title>Dissostichus mawsoni Genome sequencing and assembly.</title>
        <authorList>
            <person name="Park H."/>
        </authorList>
    </citation>
    <scope>NUCLEOTIDE SEQUENCE [LARGE SCALE GENOMIC DNA]</scope>
    <source>
        <strain evidence="2">DM0001</strain>
        <tissue evidence="2">Muscle</tissue>
    </source>
</reference>
<dbReference type="AlphaFoldDB" id="A0A7J5YBB2"/>
<evidence type="ECO:0000313" key="2">
    <source>
        <dbReference type="EMBL" id="KAF3846393.1"/>
    </source>
</evidence>
<comment type="caution">
    <text evidence="2">The sequence shown here is derived from an EMBL/GenBank/DDBJ whole genome shotgun (WGS) entry which is preliminary data.</text>
</comment>
<dbReference type="Proteomes" id="UP000518266">
    <property type="component" value="Unassembled WGS sequence"/>
</dbReference>
<protein>
    <submittedName>
        <fullName evidence="2">Uncharacterized protein</fullName>
    </submittedName>
</protein>
<gene>
    <name evidence="2" type="ORF">F7725_003471</name>
</gene>
<organism evidence="2 3">
    <name type="scientific">Dissostichus mawsoni</name>
    <name type="common">Antarctic cod</name>
    <dbReference type="NCBI Taxonomy" id="36200"/>
    <lineage>
        <taxon>Eukaryota</taxon>
        <taxon>Metazoa</taxon>
        <taxon>Chordata</taxon>
        <taxon>Craniata</taxon>
        <taxon>Vertebrata</taxon>
        <taxon>Euteleostomi</taxon>
        <taxon>Actinopterygii</taxon>
        <taxon>Neopterygii</taxon>
        <taxon>Teleostei</taxon>
        <taxon>Neoteleostei</taxon>
        <taxon>Acanthomorphata</taxon>
        <taxon>Eupercaria</taxon>
        <taxon>Perciformes</taxon>
        <taxon>Notothenioidei</taxon>
        <taxon>Nototheniidae</taxon>
        <taxon>Dissostichus</taxon>
    </lineage>
</organism>
<evidence type="ECO:0000256" key="1">
    <source>
        <dbReference type="SAM" id="MobiDB-lite"/>
    </source>
</evidence>
<proteinExistence type="predicted"/>
<accession>A0A7J5YBB2</accession>
<evidence type="ECO:0000313" key="3">
    <source>
        <dbReference type="Proteomes" id="UP000518266"/>
    </source>
</evidence>
<sequence length="81" mass="9260">MRSGAEMSSMLTSKLNQRSERGMGRRRGKEEEEEEEEEAKKGALKGGFTPNKDSTHMRPWVQKMNSTLPFDQMAVAIQSWI</sequence>